<evidence type="ECO:0000259" key="8">
    <source>
        <dbReference type="Pfam" id="PF08125"/>
    </source>
</evidence>
<gene>
    <name evidence="6" type="primary">mtlD</name>
    <name evidence="9" type="ordered locus">Sterm_1384</name>
</gene>
<evidence type="ECO:0000313" key="9">
    <source>
        <dbReference type="EMBL" id="ACZ08247.1"/>
    </source>
</evidence>
<dbReference type="Pfam" id="PF08125">
    <property type="entry name" value="Mannitol_dh_C"/>
    <property type="match status" value="1"/>
</dbReference>
<dbReference type="EC" id="1.1.1.17" evidence="2 6"/>
<dbReference type="InterPro" id="IPR013328">
    <property type="entry name" value="6PGD_dom2"/>
</dbReference>
<evidence type="ECO:0000256" key="2">
    <source>
        <dbReference type="ARBA" id="ARBA00012939"/>
    </source>
</evidence>
<dbReference type="InterPro" id="IPR013131">
    <property type="entry name" value="Mannitol_DH_N"/>
</dbReference>
<dbReference type="KEGG" id="str:Sterm_1384"/>
<dbReference type="GO" id="GO:0005829">
    <property type="term" value="C:cytosol"/>
    <property type="evidence" value="ECO:0007669"/>
    <property type="project" value="TreeGrafter"/>
</dbReference>
<dbReference type="Pfam" id="PF01232">
    <property type="entry name" value="Mannitol_dh"/>
    <property type="match status" value="1"/>
</dbReference>
<keyword evidence="10" id="KW-1185">Reference proteome</keyword>
<feature type="domain" description="Mannitol dehydrogenase N-terminal" evidence="7">
    <location>
        <begin position="3"/>
        <end position="198"/>
    </location>
</feature>
<reference evidence="10" key="1">
    <citation type="submission" date="2009-09" db="EMBL/GenBank/DDBJ databases">
        <title>The complete chromosome of Sebaldella termitidis ATCC 33386.</title>
        <authorList>
            <consortium name="US DOE Joint Genome Institute (JGI-PGF)"/>
            <person name="Lucas S."/>
            <person name="Copeland A."/>
            <person name="Lapidus A."/>
            <person name="Glavina del Rio T."/>
            <person name="Dalin E."/>
            <person name="Tice H."/>
            <person name="Bruce D."/>
            <person name="Goodwin L."/>
            <person name="Pitluck S."/>
            <person name="Kyrpides N."/>
            <person name="Mavromatis K."/>
            <person name="Ivanova N."/>
            <person name="Mikhailova N."/>
            <person name="Sims D."/>
            <person name="Meincke L."/>
            <person name="Brettin T."/>
            <person name="Detter J.C."/>
            <person name="Han C."/>
            <person name="Larimer F."/>
            <person name="Land M."/>
            <person name="Hauser L."/>
            <person name="Markowitz V."/>
            <person name="Cheng J.F."/>
            <person name="Hugenholtz P."/>
            <person name="Woyke T."/>
            <person name="Wu D."/>
            <person name="Eisen J.A."/>
        </authorList>
    </citation>
    <scope>NUCLEOTIDE SEQUENCE [LARGE SCALE GENOMIC DNA]</scope>
    <source>
        <strain evidence="10">ATCC 33386 / NCTC 11300</strain>
    </source>
</reference>
<dbReference type="PRINTS" id="PR00084">
    <property type="entry name" value="MTLDHDRGNASE"/>
</dbReference>
<name>D1AHL3_SEBTE</name>
<keyword evidence="5 6" id="KW-0520">NAD</keyword>
<evidence type="ECO:0000256" key="4">
    <source>
        <dbReference type="ARBA" id="ARBA00023002"/>
    </source>
</evidence>
<dbReference type="InterPro" id="IPR023027">
    <property type="entry name" value="Mannitol_DH_CS"/>
</dbReference>
<dbReference type="eggNOG" id="COG0246">
    <property type="taxonomic scope" value="Bacteria"/>
</dbReference>
<dbReference type="EMBL" id="CP001739">
    <property type="protein sequence ID" value="ACZ08247.1"/>
    <property type="molecule type" value="Genomic_DNA"/>
</dbReference>
<dbReference type="HAMAP" id="MF_00196">
    <property type="entry name" value="Mannitol_dehydrog"/>
    <property type="match status" value="1"/>
</dbReference>
<dbReference type="STRING" id="526218.Sterm_1384"/>
<organism evidence="9 10">
    <name type="scientific">Sebaldella termitidis (strain ATCC 33386 / NCTC 11300)</name>
    <dbReference type="NCBI Taxonomy" id="526218"/>
    <lineage>
        <taxon>Bacteria</taxon>
        <taxon>Fusobacteriati</taxon>
        <taxon>Fusobacteriota</taxon>
        <taxon>Fusobacteriia</taxon>
        <taxon>Fusobacteriales</taxon>
        <taxon>Leptotrichiaceae</taxon>
        <taxon>Sebaldella</taxon>
    </lineage>
</organism>
<dbReference type="Proteomes" id="UP000000845">
    <property type="component" value="Chromosome"/>
</dbReference>
<dbReference type="HOGENOM" id="CLU_036089_2_0_0"/>
<dbReference type="InterPro" id="IPR013118">
    <property type="entry name" value="Mannitol_DH_C"/>
</dbReference>
<evidence type="ECO:0000256" key="6">
    <source>
        <dbReference type="HAMAP-Rule" id="MF_00196"/>
    </source>
</evidence>
<dbReference type="GO" id="GO:0008926">
    <property type="term" value="F:mannitol-1-phosphate 5-dehydrogenase activity"/>
    <property type="evidence" value="ECO:0007669"/>
    <property type="project" value="UniProtKB-UniRule"/>
</dbReference>
<dbReference type="InterPro" id="IPR008927">
    <property type="entry name" value="6-PGluconate_DH-like_C_sf"/>
</dbReference>
<evidence type="ECO:0000313" key="10">
    <source>
        <dbReference type="Proteomes" id="UP000000845"/>
    </source>
</evidence>
<dbReference type="AlphaFoldDB" id="D1AHL3"/>
<evidence type="ECO:0000256" key="5">
    <source>
        <dbReference type="ARBA" id="ARBA00023027"/>
    </source>
</evidence>
<dbReference type="NCBIfam" id="NF002647">
    <property type="entry name" value="PRK02318.1-3"/>
    <property type="match status" value="1"/>
</dbReference>
<evidence type="ECO:0000256" key="1">
    <source>
        <dbReference type="ARBA" id="ARBA00006541"/>
    </source>
</evidence>
<comment type="catalytic activity">
    <reaction evidence="6">
        <text>D-mannitol 1-phosphate + NAD(+) = beta-D-fructose 6-phosphate + NADH + H(+)</text>
        <dbReference type="Rhea" id="RHEA:19661"/>
        <dbReference type="ChEBI" id="CHEBI:15378"/>
        <dbReference type="ChEBI" id="CHEBI:57540"/>
        <dbReference type="ChEBI" id="CHEBI:57634"/>
        <dbReference type="ChEBI" id="CHEBI:57945"/>
        <dbReference type="ChEBI" id="CHEBI:61381"/>
        <dbReference type="EC" id="1.1.1.17"/>
    </reaction>
</comment>
<dbReference type="Gene3D" id="1.10.1040.10">
    <property type="entry name" value="N-(1-d-carboxylethyl)-l-norvaline Dehydrogenase, domain 2"/>
    <property type="match status" value="1"/>
</dbReference>
<dbReference type="InterPro" id="IPR000669">
    <property type="entry name" value="Mannitol_DH"/>
</dbReference>
<sequence>MKRALHFGAGNIGRGFIGKIISEAGYEVIFADVNGQVIDQLNIDKEYEVEVVGENSKTDIVKNVSGIMSNDPEKVKEAGLRVSLITTAVGPNVLKIISGSFADVIKARKEKGLEEVLNIIACENMVKGTTFLKENIYEKLNESEKEYADKYIGFPDSAVDRIVPPVNAEGKKPTYVVVEEFYEWIVDRNLIKGDLELEGMIKTDNLMAYIERKLFTLNTGHAITAYIGKYKKYKTIDESIKDADIRNIVKGAMGESGEVLIKRYSFDREEHFKYIDKIIKRFENIYLKDDVERVGRQPLRKLGKNERLIKPLLGTLEYNTSNENLVTGIAYALKFDGSDEESVKLSSMMKEKGLAETLKEVTENSIGEDITARVESIYNKL</sequence>
<keyword evidence="4 6" id="KW-0560">Oxidoreductase</keyword>
<dbReference type="PROSITE" id="PS00974">
    <property type="entry name" value="MANNITOL_DHGENASE"/>
    <property type="match status" value="1"/>
</dbReference>
<dbReference type="GO" id="GO:0019592">
    <property type="term" value="P:mannitol catabolic process"/>
    <property type="evidence" value="ECO:0007669"/>
    <property type="project" value="TreeGrafter"/>
</dbReference>
<dbReference type="NCBIfam" id="NF002652">
    <property type="entry name" value="PRK02318.2-5"/>
    <property type="match status" value="1"/>
</dbReference>
<feature type="domain" description="Mannitol dehydrogenase C-terminal" evidence="8">
    <location>
        <begin position="205"/>
        <end position="358"/>
    </location>
</feature>
<dbReference type="NCBIfam" id="NF002650">
    <property type="entry name" value="PRK02318.2-2"/>
    <property type="match status" value="1"/>
</dbReference>
<dbReference type="PANTHER" id="PTHR30524:SF0">
    <property type="entry name" value="ALTRONATE OXIDOREDUCTASE-RELATED"/>
    <property type="match status" value="1"/>
</dbReference>
<evidence type="ECO:0000259" key="7">
    <source>
        <dbReference type="Pfam" id="PF01232"/>
    </source>
</evidence>
<dbReference type="SUPFAM" id="SSF48179">
    <property type="entry name" value="6-phosphogluconate dehydrogenase C-terminal domain-like"/>
    <property type="match status" value="1"/>
</dbReference>
<dbReference type="PANTHER" id="PTHR30524">
    <property type="entry name" value="MANNITOL-1-PHOSPHATE 5-DEHYDROGENASE"/>
    <property type="match status" value="1"/>
</dbReference>
<comment type="similarity">
    <text evidence="1 6">Belongs to the mannitol dehydrogenase family.</text>
</comment>
<feature type="binding site" evidence="6">
    <location>
        <begin position="4"/>
        <end position="15"/>
    </location>
    <ligand>
        <name>NAD(+)</name>
        <dbReference type="ChEBI" id="CHEBI:57540"/>
    </ligand>
</feature>
<reference evidence="9 10" key="2">
    <citation type="journal article" date="2010" name="Stand. Genomic Sci.">
        <title>Complete genome sequence of Sebaldella termitidis type strain (NCTC 11300).</title>
        <authorList>
            <person name="Harmon-Smith M."/>
            <person name="Celia L."/>
            <person name="Chertkov O."/>
            <person name="Lapidus A."/>
            <person name="Copeland A."/>
            <person name="Glavina Del Rio T."/>
            <person name="Nolan M."/>
            <person name="Lucas S."/>
            <person name="Tice H."/>
            <person name="Cheng J.F."/>
            <person name="Han C."/>
            <person name="Detter J.C."/>
            <person name="Bruce D."/>
            <person name="Goodwin L."/>
            <person name="Pitluck S."/>
            <person name="Pati A."/>
            <person name="Liolios K."/>
            <person name="Ivanova N."/>
            <person name="Mavromatis K."/>
            <person name="Mikhailova N."/>
            <person name="Chen A."/>
            <person name="Palaniappan K."/>
            <person name="Land M."/>
            <person name="Hauser L."/>
            <person name="Chang Y.J."/>
            <person name="Jeffries C.D."/>
            <person name="Brettin T."/>
            <person name="Goker M."/>
            <person name="Beck B."/>
            <person name="Bristow J."/>
            <person name="Eisen J.A."/>
            <person name="Markowitz V."/>
            <person name="Hugenholtz P."/>
            <person name="Kyrpides N.C."/>
            <person name="Klenk H.P."/>
            <person name="Chen F."/>
        </authorList>
    </citation>
    <scope>NUCLEOTIDE SEQUENCE [LARGE SCALE GENOMIC DNA]</scope>
    <source>
        <strain evidence="10">ATCC 33386 / NCTC 11300</strain>
    </source>
</reference>
<accession>D1AHL3</accession>
<evidence type="ECO:0000256" key="3">
    <source>
        <dbReference type="ARBA" id="ARBA00016219"/>
    </source>
</evidence>
<dbReference type="InterPro" id="IPR036291">
    <property type="entry name" value="NAD(P)-bd_dom_sf"/>
</dbReference>
<dbReference type="Gene3D" id="3.40.50.720">
    <property type="entry name" value="NAD(P)-binding Rossmann-like Domain"/>
    <property type="match status" value="1"/>
</dbReference>
<dbReference type="InterPro" id="IPR023028">
    <property type="entry name" value="Mannitol_1_phos_5_DH"/>
</dbReference>
<dbReference type="NCBIfam" id="NF002646">
    <property type="entry name" value="PRK02318.1-2"/>
    <property type="match status" value="1"/>
</dbReference>
<proteinExistence type="inferred from homology"/>
<dbReference type="SUPFAM" id="SSF51735">
    <property type="entry name" value="NAD(P)-binding Rossmann-fold domains"/>
    <property type="match status" value="1"/>
</dbReference>
<protein>
    <recommendedName>
        <fullName evidence="3 6">Mannitol-1-phosphate 5-dehydrogenase</fullName>
        <ecNumber evidence="2 6">1.1.1.17</ecNumber>
    </recommendedName>
</protein>
<dbReference type="RefSeq" id="WP_012860843.1">
    <property type="nucleotide sequence ID" value="NC_013517.1"/>
</dbReference>